<reference evidence="2 3" key="1">
    <citation type="submission" date="2014-06" db="EMBL/GenBank/DDBJ databases">
        <authorList>
            <person name="Swart Estienne"/>
        </authorList>
    </citation>
    <scope>NUCLEOTIDE SEQUENCE [LARGE SCALE GENOMIC DNA]</scope>
    <source>
        <strain evidence="2 3">130c</strain>
    </source>
</reference>
<keyword evidence="3" id="KW-1185">Reference proteome</keyword>
<evidence type="ECO:0000256" key="1">
    <source>
        <dbReference type="SAM" id="MobiDB-lite"/>
    </source>
</evidence>
<sequence length="570" mass="65569">MYNFFKFEDERNDKLKEMRVQKKLKKVHSQQRLKRDELVTHYNHRIQRFIVEVIICEFTVILILQMLDKPIVVKDFSPAAKDFSHREQGSDQKMLGPQRENVKENQQLYGDKLAEKYVDRCKLLNLRERQKDKEIVKEFKFQPKTSLDRVKETLLKNQFYLQLDNNQPIIRRDTANERGIGSGGASARLMSQAQKSNLLLKMETLSSDGGKSSTPTSSKGRSQHESVAYYGSSKTSRNYLFRQKIKQIDNNKLKDLGNDHSIDQVNTSKQKDKKKGDHISSFIFDNEISPKDLRPDLHVKSHFKGTQMLTIKPQVSKEYLSSQYGHFSRETNGHSSMSQFLIPAFTKGCKTTRENTQSDFYNQSLKTTQKEKEKLNSLQVLSSKAMNPLRLDNKSTHVQSTNFIQQEVIKSSSNKPLENIQLSLIRPNLQMMNKGSLPSSLSVQFADIITKNDKKITFQASSQGDKSMKIPLSIGGTPGIHGVTTREEKEFAVKSNGQGKYAHEVLLMCNMAKERDPRSIKSMGSMTMTLKQTPEYLKKGDGKMSSNIDQNNLEIYERIKRDFFTQRNKH</sequence>
<name>A0A078B2J7_STYLE</name>
<gene>
    <name evidence="2" type="primary">Contig8996.g9618</name>
    <name evidence="2" type="ORF">STYLEM_17582</name>
</gene>
<feature type="region of interest" description="Disordered" evidence="1">
    <location>
        <begin position="252"/>
        <end position="276"/>
    </location>
</feature>
<dbReference type="EMBL" id="CCKQ01016589">
    <property type="protein sequence ID" value="CDW88461.1"/>
    <property type="molecule type" value="Genomic_DNA"/>
</dbReference>
<dbReference type="InParanoid" id="A0A078B2J7"/>
<feature type="region of interest" description="Disordered" evidence="1">
    <location>
        <begin position="205"/>
        <end position="229"/>
    </location>
</feature>
<evidence type="ECO:0000313" key="2">
    <source>
        <dbReference type="EMBL" id="CDW88461.1"/>
    </source>
</evidence>
<proteinExistence type="predicted"/>
<dbReference type="AlphaFoldDB" id="A0A078B2J7"/>
<feature type="compositionally biased region" description="Basic and acidic residues" evidence="1">
    <location>
        <begin position="252"/>
        <end position="262"/>
    </location>
</feature>
<feature type="compositionally biased region" description="Low complexity" evidence="1">
    <location>
        <begin position="206"/>
        <end position="220"/>
    </location>
</feature>
<evidence type="ECO:0000313" key="3">
    <source>
        <dbReference type="Proteomes" id="UP000039865"/>
    </source>
</evidence>
<accession>A0A078B2J7</accession>
<protein>
    <submittedName>
        <fullName evidence="2">Uncharacterized protein</fullName>
    </submittedName>
</protein>
<organism evidence="2 3">
    <name type="scientific">Stylonychia lemnae</name>
    <name type="common">Ciliate</name>
    <dbReference type="NCBI Taxonomy" id="5949"/>
    <lineage>
        <taxon>Eukaryota</taxon>
        <taxon>Sar</taxon>
        <taxon>Alveolata</taxon>
        <taxon>Ciliophora</taxon>
        <taxon>Intramacronucleata</taxon>
        <taxon>Spirotrichea</taxon>
        <taxon>Stichotrichia</taxon>
        <taxon>Sporadotrichida</taxon>
        <taxon>Oxytrichidae</taxon>
        <taxon>Stylonychinae</taxon>
        <taxon>Stylonychia</taxon>
    </lineage>
</organism>
<dbReference type="Proteomes" id="UP000039865">
    <property type="component" value="Unassembled WGS sequence"/>
</dbReference>